<organism evidence="2 3">
    <name type="scientific">Quillaja saponaria</name>
    <name type="common">Soap bark tree</name>
    <dbReference type="NCBI Taxonomy" id="32244"/>
    <lineage>
        <taxon>Eukaryota</taxon>
        <taxon>Viridiplantae</taxon>
        <taxon>Streptophyta</taxon>
        <taxon>Embryophyta</taxon>
        <taxon>Tracheophyta</taxon>
        <taxon>Spermatophyta</taxon>
        <taxon>Magnoliopsida</taxon>
        <taxon>eudicotyledons</taxon>
        <taxon>Gunneridae</taxon>
        <taxon>Pentapetalae</taxon>
        <taxon>rosids</taxon>
        <taxon>fabids</taxon>
        <taxon>Fabales</taxon>
        <taxon>Quillajaceae</taxon>
        <taxon>Quillaja</taxon>
    </lineage>
</organism>
<dbReference type="EMBL" id="JARAOO010000009">
    <property type="protein sequence ID" value="KAJ7957149.1"/>
    <property type="molecule type" value="Genomic_DNA"/>
</dbReference>
<evidence type="ECO:0000256" key="1">
    <source>
        <dbReference type="ARBA" id="ARBA00022737"/>
    </source>
</evidence>
<dbReference type="AlphaFoldDB" id="A0AAD7PJG3"/>
<keyword evidence="3" id="KW-1185">Reference proteome</keyword>
<gene>
    <name evidence="2" type="ORF">O6P43_023484</name>
</gene>
<dbReference type="InterPro" id="IPR046848">
    <property type="entry name" value="E_motif"/>
</dbReference>
<sequence length="147" mass="16516">METVYGVSRELKHYGCMADMLGRSGLIGEAIEMINGMPMECDIFVWGALLEGCRIHGNVEIAKRATLQIMEIKPEDGEVYSVMANIYANTEQWEDVVKFRRSMSSNKRAKKITGYSSIKLNGVIKNHESIAADNFGLQNDKKKKPLI</sequence>
<dbReference type="InterPro" id="IPR011990">
    <property type="entry name" value="TPR-like_helical_dom_sf"/>
</dbReference>
<evidence type="ECO:0000313" key="3">
    <source>
        <dbReference type="Proteomes" id="UP001163823"/>
    </source>
</evidence>
<dbReference type="InterPro" id="IPR046960">
    <property type="entry name" value="PPR_At4g14850-like_plant"/>
</dbReference>
<dbReference type="Pfam" id="PF01535">
    <property type="entry name" value="PPR"/>
    <property type="match status" value="1"/>
</dbReference>
<dbReference type="Gene3D" id="1.25.40.10">
    <property type="entry name" value="Tetratricopeptide repeat domain"/>
    <property type="match status" value="1"/>
</dbReference>
<dbReference type="PANTHER" id="PTHR47926:SF436">
    <property type="entry name" value="PENTATRICOPEPTIDE REPEAT-CONTAINING PROTEIN ELI1, CHLOROPLASTIC-LIKE ISOFORM X2"/>
    <property type="match status" value="1"/>
</dbReference>
<dbReference type="GO" id="GO:0003723">
    <property type="term" value="F:RNA binding"/>
    <property type="evidence" value="ECO:0007669"/>
    <property type="project" value="InterPro"/>
</dbReference>
<evidence type="ECO:0000313" key="2">
    <source>
        <dbReference type="EMBL" id="KAJ7957149.1"/>
    </source>
</evidence>
<accession>A0AAD7PJG3</accession>
<name>A0AAD7PJG3_QUISA</name>
<dbReference type="Pfam" id="PF20431">
    <property type="entry name" value="E_motif"/>
    <property type="match status" value="1"/>
</dbReference>
<dbReference type="KEGG" id="qsa:O6P43_023484"/>
<dbReference type="InterPro" id="IPR002885">
    <property type="entry name" value="PPR_rpt"/>
</dbReference>
<dbReference type="PANTHER" id="PTHR47926">
    <property type="entry name" value="PENTATRICOPEPTIDE REPEAT-CONTAINING PROTEIN"/>
    <property type="match status" value="1"/>
</dbReference>
<dbReference type="GO" id="GO:0009451">
    <property type="term" value="P:RNA modification"/>
    <property type="evidence" value="ECO:0007669"/>
    <property type="project" value="InterPro"/>
</dbReference>
<protein>
    <submittedName>
        <fullName evidence="2">Pentatricopeptide repeat-containing protein</fullName>
    </submittedName>
</protein>
<keyword evidence="1" id="KW-0677">Repeat</keyword>
<proteinExistence type="predicted"/>
<dbReference type="Proteomes" id="UP001163823">
    <property type="component" value="Chromosome 9"/>
</dbReference>
<comment type="caution">
    <text evidence="2">The sequence shown here is derived from an EMBL/GenBank/DDBJ whole genome shotgun (WGS) entry which is preliminary data.</text>
</comment>
<reference evidence="2" key="1">
    <citation type="journal article" date="2023" name="Science">
        <title>Elucidation of the pathway for biosynthesis of saponin adjuvants from the soapbark tree.</title>
        <authorList>
            <person name="Reed J."/>
            <person name="Orme A."/>
            <person name="El-Demerdash A."/>
            <person name="Owen C."/>
            <person name="Martin L.B.B."/>
            <person name="Misra R.C."/>
            <person name="Kikuchi S."/>
            <person name="Rejzek M."/>
            <person name="Martin A.C."/>
            <person name="Harkess A."/>
            <person name="Leebens-Mack J."/>
            <person name="Louveau T."/>
            <person name="Stephenson M.J."/>
            <person name="Osbourn A."/>
        </authorList>
    </citation>
    <scope>NUCLEOTIDE SEQUENCE</scope>
    <source>
        <strain evidence="2">S10</strain>
    </source>
</reference>